<protein>
    <submittedName>
        <fullName evidence="1">Uncharacterized protein</fullName>
    </submittedName>
</protein>
<dbReference type="STRING" id="930991.A0A0D0DBT1"/>
<reference evidence="1 2" key="1">
    <citation type="submission" date="2014-04" db="EMBL/GenBank/DDBJ databases">
        <authorList>
            <consortium name="DOE Joint Genome Institute"/>
            <person name="Kuo A."/>
            <person name="Kohler A."/>
            <person name="Jargeat P."/>
            <person name="Nagy L.G."/>
            <person name="Floudas D."/>
            <person name="Copeland A."/>
            <person name="Barry K.W."/>
            <person name="Cichocki N."/>
            <person name="Veneault-Fourrey C."/>
            <person name="LaButti K."/>
            <person name="Lindquist E.A."/>
            <person name="Lipzen A."/>
            <person name="Lundell T."/>
            <person name="Morin E."/>
            <person name="Murat C."/>
            <person name="Sun H."/>
            <person name="Tunlid A."/>
            <person name="Henrissat B."/>
            <person name="Grigoriev I.V."/>
            <person name="Hibbett D.S."/>
            <person name="Martin F."/>
            <person name="Nordberg H.P."/>
            <person name="Cantor M.N."/>
            <person name="Hua S.X."/>
        </authorList>
    </citation>
    <scope>NUCLEOTIDE SEQUENCE [LARGE SCALE GENOMIC DNA]</scope>
    <source>
        <strain evidence="1 2">Ve08.2h10</strain>
    </source>
</reference>
<dbReference type="EMBL" id="KN825777">
    <property type="protein sequence ID" value="KIK81556.1"/>
    <property type="molecule type" value="Genomic_DNA"/>
</dbReference>
<feature type="non-terminal residue" evidence="1">
    <location>
        <position position="62"/>
    </location>
</feature>
<keyword evidence="2" id="KW-1185">Reference proteome</keyword>
<dbReference type="HOGENOM" id="CLU_2910407_0_0_1"/>
<dbReference type="OrthoDB" id="1606438at2759"/>
<organism evidence="1 2">
    <name type="scientific">Paxillus rubicundulus Ve08.2h10</name>
    <dbReference type="NCBI Taxonomy" id="930991"/>
    <lineage>
        <taxon>Eukaryota</taxon>
        <taxon>Fungi</taxon>
        <taxon>Dikarya</taxon>
        <taxon>Basidiomycota</taxon>
        <taxon>Agaricomycotina</taxon>
        <taxon>Agaricomycetes</taxon>
        <taxon>Agaricomycetidae</taxon>
        <taxon>Boletales</taxon>
        <taxon>Paxilineae</taxon>
        <taxon>Paxillaceae</taxon>
        <taxon>Paxillus</taxon>
    </lineage>
</organism>
<name>A0A0D0DBT1_9AGAM</name>
<gene>
    <name evidence="1" type="ORF">PAXRUDRAFT_155852</name>
</gene>
<dbReference type="AlphaFoldDB" id="A0A0D0DBT1"/>
<reference evidence="2" key="2">
    <citation type="submission" date="2015-01" db="EMBL/GenBank/DDBJ databases">
        <title>Evolutionary Origins and Diversification of the Mycorrhizal Mutualists.</title>
        <authorList>
            <consortium name="DOE Joint Genome Institute"/>
            <consortium name="Mycorrhizal Genomics Consortium"/>
            <person name="Kohler A."/>
            <person name="Kuo A."/>
            <person name="Nagy L.G."/>
            <person name="Floudas D."/>
            <person name="Copeland A."/>
            <person name="Barry K.W."/>
            <person name="Cichocki N."/>
            <person name="Veneault-Fourrey C."/>
            <person name="LaButti K."/>
            <person name="Lindquist E.A."/>
            <person name="Lipzen A."/>
            <person name="Lundell T."/>
            <person name="Morin E."/>
            <person name="Murat C."/>
            <person name="Riley R."/>
            <person name="Ohm R."/>
            <person name="Sun H."/>
            <person name="Tunlid A."/>
            <person name="Henrissat B."/>
            <person name="Grigoriev I.V."/>
            <person name="Hibbett D.S."/>
            <person name="Martin F."/>
        </authorList>
    </citation>
    <scope>NUCLEOTIDE SEQUENCE [LARGE SCALE GENOMIC DNA]</scope>
    <source>
        <strain evidence="2">Ve08.2h10</strain>
    </source>
</reference>
<evidence type="ECO:0000313" key="2">
    <source>
        <dbReference type="Proteomes" id="UP000054538"/>
    </source>
</evidence>
<accession>A0A0D0DBT1</accession>
<sequence>APELMLPNFGVSNMHMYQQDMTMLIIHNHTLQGSLELSTAAGLKLEKVWDLAEAYVLEFSAA</sequence>
<dbReference type="Proteomes" id="UP000054538">
    <property type="component" value="Unassembled WGS sequence"/>
</dbReference>
<proteinExistence type="predicted"/>
<evidence type="ECO:0000313" key="1">
    <source>
        <dbReference type="EMBL" id="KIK81556.1"/>
    </source>
</evidence>
<dbReference type="InParanoid" id="A0A0D0DBT1"/>